<dbReference type="Proteomes" id="UP000568664">
    <property type="component" value="Unassembled WGS sequence"/>
</dbReference>
<evidence type="ECO:0000313" key="2">
    <source>
        <dbReference type="Proteomes" id="UP000568664"/>
    </source>
</evidence>
<dbReference type="Pfam" id="PF07963">
    <property type="entry name" value="N_methyl"/>
    <property type="match status" value="1"/>
</dbReference>
<dbReference type="EMBL" id="JABBXH010000003">
    <property type="protein sequence ID" value="NMP31935.1"/>
    <property type="molecule type" value="Genomic_DNA"/>
</dbReference>
<dbReference type="AlphaFoldDB" id="A0A7Y0LC89"/>
<proteinExistence type="predicted"/>
<dbReference type="RefSeq" id="WP_169075263.1">
    <property type="nucleotide sequence ID" value="NZ_JABBXH010000003.1"/>
</dbReference>
<organism evidence="1 2">
    <name type="scientific">Thalassotalea algicola</name>
    <dbReference type="NCBI Taxonomy" id="2716224"/>
    <lineage>
        <taxon>Bacteria</taxon>
        <taxon>Pseudomonadati</taxon>
        <taxon>Pseudomonadota</taxon>
        <taxon>Gammaproteobacteria</taxon>
        <taxon>Alteromonadales</taxon>
        <taxon>Colwelliaceae</taxon>
        <taxon>Thalassotalea</taxon>
    </lineage>
</organism>
<dbReference type="PROSITE" id="PS00409">
    <property type="entry name" value="PROKAR_NTER_METHYL"/>
    <property type="match status" value="1"/>
</dbReference>
<comment type="caution">
    <text evidence="1">The sequence shown here is derived from an EMBL/GenBank/DDBJ whole genome shotgun (WGS) entry which is preliminary data.</text>
</comment>
<protein>
    <submittedName>
        <fullName evidence="1">Type II secretion system protein</fullName>
    </submittedName>
</protein>
<keyword evidence="2" id="KW-1185">Reference proteome</keyword>
<name>A0A7Y0LC89_9GAMM</name>
<dbReference type="NCBIfam" id="TIGR02532">
    <property type="entry name" value="IV_pilin_GFxxxE"/>
    <property type="match status" value="1"/>
</dbReference>
<evidence type="ECO:0000313" key="1">
    <source>
        <dbReference type="EMBL" id="NMP31935.1"/>
    </source>
</evidence>
<gene>
    <name evidence="1" type="ORF">HII17_10185</name>
</gene>
<accession>A0A7Y0LC89</accession>
<reference evidence="1 2" key="1">
    <citation type="submission" date="2020-04" db="EMBL/GenBank/DDBJ databases">
        <title>Thalassotalea sp. M1531, isolated from the surface of marine red alga.</title>
        <authorList>
            <person name="Pang L."/>
            <person name="Lu D.-C."/>
        </authorList>
    </citation>
    <scope>NUCLEOTIDE SEQUENCE [LARGE SCALE GENOMIC DNA]</scope>
    <source>
        <strain evidence="1 2">M1531</strain>
    </source>
</reference>
<sequence>MSMRAKGFTLIEMVMVIILLGIVSVTVGSMIRMGSQAFVDVSNRDELISSARFSVERLNRELRAALPNSVRLTDANTCIELIPSVASTVYTDAPVPPETVRNTIDIIAFDSASDAKVNPAAYDVAIYPIDDVDLYAGSDRIASVQTITEPTATEWQIELTANTTFAEDSPTQRLYFIERNSVKYCITGTELTRNTVLMAENLAAGSAFTLDDATHQRNSIVTTLLIFERNNERVTFNNEVQVINVP</sequence>
<dbReference type="InterPro" id="IPR012902">
    <property type="entry name" value="N_methyl_site"/>
</dbReference>